<evidence type="ECO:0000256" key="2">
    <source>
        <dbReference type="ARBA" id="ARBA00022695"/>
    </source>
</evidence>
<protein>
    <recommendedName>
        <fullName evidence="7">Reverse transcriptase RNase H-like domain-containing protein</fullName>
    </recommendedName>
</protein>
<keyword evidence="5" id="KW-0378">Hydrolase</keyword>
<sequence length="514" mass="61772">MERIAESRKKLNNLVLKFQGDLYNQKFLIKTDSQAARFMFNKDCKHDVSKQMFARWKALLAPFDFEIQYKKEVFDLLENNDLKWRNDPWQIMARYFDTICYTTTVYKYRMHYKIILSSSGCEFRHFYPANTKKVYNFSKMIRKKILALEEWGMSTLKELDYIHPEQKIAVKYNYWDYIDGFNKVFLYENANKKHSSFIKICSNILPESFKKLYLEWVDISPKLISLREENIFFEGKSLMNFFIEFSIPWIMKWSVERTFYTKFWRKLLQKNPEGKLHGQEILDIINAKISKYYDIATTEPQVIEDLSPFKKITRKLQMKIGLISKSETIALYMEEIKKDLMRNLDIDIKDDIFMASASHTNEEDDNTRIHYEMLTIVKCILKFQDDLYNQKFIINTDAQSIKFMFNKDFKHDASKLMFAREVIILFQTSYQENTYKMNNAPNAFRDDSDIHVSLFLSEKRLITILKALHLNRDMKDLICWKIIHGMILDFFNDPIRVIEEIIMFEDMDDYYDAN</sequence>
<dbReference type="GO" id="GO:0003964">
    <property type="term" value="F:RNA-directed DNA polymerase activity"/>
    <property type="evidence" value="ECO:0007669"/>
    <property type="project" value="UniProtKB-KW"/>
</dbReference>
<keyword evidence="9" id="KW-1185">Reference proteome</keyword>
<dbReference type="OrthoDB" id="1743486at2759"/>
<keyword evidence="2" id="KW-0548">Nucleotidyltransferase</keyword>
<name>A0A9J5Y3S1_SOLCO</name>
<dbReference type="GO" id="GO:0016787">
    <property type="term" value="F:hydrolase activity"/>
    <property type="evidence" value="ECO:0007669"/>
    <property type="project" value="UniProtKB-KW"/>
</dbReference>
<evidence type="ECO:0000256" key="3">
    <source>
        <dbReference type="ARBA" id="ARBA00022722"/>
    </source>
</evidence>
<dbReference type="Pfam" id="PF17917">
    <property type="entry name" value="RT_RNaseH"/>
    <property type="match status" value="1"/>
</dbReference>
<dbReference type="GO" id="GO:0004519">
    <property type="term" value="F:endonuclease activity"/>
    <property type="evidence" value="ECO:0007669"/>
    <property type="project" value="UniProtKB-KW"/>
</dbReference>
<keyword evidence="1" id="KW-0808">Transferase</keyword>
<keyword evidence="4" id="KW-0255">Endonuclease</keyword>
<evidence type="ECO:0000313" key="8">
    <source>
        <dbReference type="EMBL" id="KAG5594618.1"/>
    </source>
</evidence>
<organism evidence="8 9">
    <name type="scientific">Solanum commersonii</name>
    <name type="common">Commerson's wild potato</name>
    <name type="synonym">Commerson's nightshade</name>
    <dbReference type="NCBI Taxonomy" id="4109"/>
    <lineage>
        <taxon>Eukaryota</taxon>
        <taxon>Viridiplantae</taxon>
        <taxon>Streptophyta</taxon>
        <taxon>Embryophyta</taxon>
        <taxon>Tracheophyta</taxon>
        <taxon>Spermatophyta</taxon>
        <taxon>Magnoliopsida</taxon>
        <taxon>eudicotyledons</taxon>
        <taxon>Gunneridae</taxon>
        <taxon>Pentapetalae</taxon>
        <taxon>asterids</taxon>
        <taxon>lamiids</taxon>
        <taxon>Solanales</taxon>
        <taxon>Solanaceae</taxon>
        <taxon>Solanoideae</taxon>
        <taxon>Solaneae</taxon>
        <taxon>Solanum</taxon>
    </lineage>
</organism>
<dbReference type="EMBL" id="JACXVP010000007">
    <property type="protein sequence ID" value="KAG5594618.1"/>
    <property type="molecule type" value="Genomic_DNA"/>
</dbReference>
<reference evidence="8 9" key="1">
    <citation type="submission" date="2020-09" db="EMBL/GenBank/DDBJ databases">
        <title>De no assembly of potato wild relative species, Solanum commersonii.</title>
        <authorList>
            <person name="Cho K."/>
        </authorList>
    </citation>
    <scope>NUCLEOTIDE SEQUENCE [LARGE SCALE GENOMIC DNA]</scope>
    <source>
        <strain evidence="8">LZ3.2</strain>
        <tissue evidence="8">Leaf</tissue>
    </source>
</reference>
<accession>A0A9J5Y3S1</accession>
<evidence type="ECO:0000259" key="7">
    <source>
        <dbReference type="Pfam" id="PF17917"/>
    </source>
</evidence>
<keyword evidence="6" id="KW-0695">RNA-directed DNA polymerase</keyword>
<feature type="domain" description="Reverse transcriptase RNase H-like" evidence="7">
    <location>
        <begin position="352"/>
        <end position="409"/>
    </location>
</feature>
<dbReference type="AlphaFoldDB" id="A0A9J5Y3S1"/>
<proteinExistence type="predicted"/>
<dbReference type="InterPro" id="IPR041373">
    <property type="entry name" value="RT_RNaseH"/>
</dbReference>
<gene>
    <name evidence="8" type="ORF">H5410_035850</name>
</gene>
<evidence type="ECO:0000256" key="4">
    <source>
        <dbReference type="ARBA" id="ARBA00022759"/>
    </source>
</evidence>
<evidence type="ECO:0000256" key="5">
    <source>
        <dbReference type="ARBA" id="ARBA00022801"/>
    </source>
</evidence>
<comment type="caution">
    <text evidence="8">The sequence shown here is derived from an EMBL/GenBank/DDBJ whole genome shotgun (WGS) entry which is preliminary data.</text>
</comment>
<keyword evidence="3" id="KW-0540">Nuclease</keyword>
<evidence type="ECO:0000256" key="1">
    <source>
        <dbReference type="ARBA" id="ARBA00022679"/>
    </source>
</evidence>
<evidence type="ECO:0000313" key="9">
    <source>
        <dbReference type="Proteomes" id="UP000824120"/>
    </source>
</evidence>
<evidence type="ECO:0000256" key="6">
    <source>
        <dbReference type="ARBA" id="ARBA00022918"/>
    </source>
</evidence>
<dbReference type="Proteomes" id="UP000824120">
    <property type="component" value="Chromosome 7"/>
</dbReference>